<evidence type="ECO:0000256" key="1">
    <source>
        <dbReference type="ARBA" id="ARBA00000085"/>
    </source>
</evidence>
<dbReference type="Pfam" id="PF08447">
    <property type="entry name" value="PAS_3"/>
    <property type="match status" value="2"/>
</dbReference>
<keyword evidence="6" id="KW-1133">Transmembrane helix</keyword>
<dbReference type="NCBIfam" id="TIGR00229">
    <property type="entry name" value="sensory_box"/>
    <property type="match status" value="2"/>
</dbReference>
<dbReference type="InterPro" id="IPR035965">
    <property type="entry name" value="PAS-like_dom_sf"/>
</dbReference>
<dbReference type="Proteomes" id="UP000295479">
    <property type="component" value="Unassembled WGS sequence"/>
</dbReference>
<dbReference type="InterPro" id="IPR003594">
    <property type="entry name" value="HATPase_dom"/>
</dbReference>
<evidence type="ECO:0000259" key="10">
    <source>
        <dbReference type="PROSITE" id="PS50839"/>
    </source>
</evidence>
<dbReference type="InterPro" id="IPR036890">
    <property type="entry name" value="HATPase_C_sf"/>
</dbReference>
<dbReference type="InterPro" id="IPR006189">
    <property type="entry name" value="CHASE_dom"/>
</dbReference>
<organism evidence="11 12">
    <name type="scientific">Flavobacterium cellulosilyticum</name>
    <dbReference type="NCBI Taxonomy" id="2541731"/>
    <lineage>
        <taxon>Bacteria</taxon>
        <taxon>Pseudomonadati</taxon>
        <taxon>Bacteroidota</taxon>
        <taxon>Flavobacteriia</taxon>
        <taxon>Flavobacteriales</taxon>
        <taxon>Flavobacteriaceae</taxon>
        <taxon>Flavobacterium</taxon>
    </lineage>
</organism>
<dbReference type="PROSITE" id="PS50839">
    <property type="entry name" value="CHASE"/>
    <property type="match status" value="1"/>
</dbReference>
<dbReference type="SUPFAM" id="SSF55785">
    <property type="entry name" value="PYP-like sensor domain (PAS domain)"/>
    <property type="match status" value="2"/>
</dbReference>
<accession>A0A4R5CM65</accession>
<dbReference type="InterPro" id="IPR001610">
    <property type="entry name" value="PAC"/>
</dbReference>
<gene>
    <name evidence="11" type="ORF">E0F76_05555</name>
</gene>
<dbReference type="AlphaFoldDB" id="A0A4R5CM65"/>
<dbReference type="CDD" id="cd00130">
    <property type="entry name" value="PAS"/>
    <property type="match status" value="2"/>
</dbReference>
<feature type="domain" description="PAS" evidence="8">
    <location>
        <begin position="302"/>
        <end position="373"/>
    </location>
</feature>
<dbReference type="SMART" id="SM00086">
    <property type="entry name" value="PAC"/>
    <property type="match status" value="2"/>
</dbReference>
<evidence type="ECO:0000256" key="3">
    <source>
        <dbReference type="ARBA" id="ARBA00022553"/>
    </source>
</evidence>
<dbReference type="PANTHER" id="PTHR43304">
    <property type="entry name" value="PHYTOCHROME-LIKE PROTEIN CPH1"/>
    <property type="match status" value="1"/>
</dbReference>
<dbReference type="InterPro" id="IPR013655">
    <property type="entry name" value="PAS_fold_3"/>
</dbReference>
<evidence type="ECO:0000313" key="11">
    <source>
        <dbReference type="EMBL" id="TDD98592.1"/>
    </source>
</evidence>
<comment type="caution">
    <text evidence="11">The sequence shown here is derived from an EMBL/GenBank/DDBJ whole genome shotgun (WGS) entry which is preliminary data.</text>
</comment>
<evidence type="ECO:0000256" key="2">
    <source>
        <dbReference type="ARBA" id="ARBA00012438"/>
    </source>
</evidence>
<evidence type="ECO:0000256" key="6">
    <source>
        <dbReference type="SAM" id="Phobius"/>
    </source>
</evidence>
<feature type="domain" description="PAC" evidence="9">
    <location>
        <begin position="506"/>
        <end position="557"/>
    </location>
</feature>
<evidence type="ECO:0000259" key="8">
    <source>
        <dbReference type="PROSITE" id="PS50112"/>
    </source>
</evidence>
<dbReference type="PRINTS" id="PR00344">
    <property type="entry name" value="BCTRLSENSOR"/>
</dbReference>
<evidence type="ECO:0000259" key="7">
    <source>
        <dbReference type="PROSITE" id="PS50109"/>
    </source>
</evidence>
<reference evidence="11 12" key="1">
    <citation type="submission" date="2019-03" db="EMBL/GenBank/DDBJ databases">
        <title>Flavobacterium AR-3-4 sp. nov. isolated from arctic soil.</title>
        <authorList>
            <person name="Chaudhary D.K."/>
        </authorList>
    </citation>
    <scope>NUCLEOTIDE SEQUENCE [LARGE SCALE GENOMIC DNA]</scope>
    <source>
        <strain evidence="11 12">AR-3-4</strain>
    </source>
</reference>
<protein>
    <recommendedName>
        <fullName evidence="2">histidine kinase</fullName>
        <ecNumber evidence="2">2.7.13.3</ecNumber>
    </recommendedName>
</protein>
<dbReference type="Pfam" id="PF03924">
    <property type="entry name" value="CHASE"/>
    <property type="match status" value="1"/>
</dbReference>
<dbReference type="PROSITE" id="PS50113">
    <property type="entry name" value="PAC"/>
    <property type="match status" value="2"/>
</dbReference>
<dbReference type="SMART" id="SM00091">
    <property type="entry name" value="PAS"/>
    <property type="match status" value="2"/>
</dbReference>
<feature type="domain" description="PAS" evidence="8">
    <location>
        <begin position="430"/>
        <end position="490"/>
    </location>
</feature>
<evidence type="ECO:0000256" key="4">
    <source>
        <dbReference type="ARBA" id="ARBA00022679"/>
    </source>
</evidence>
<dbReference type="Gene3D" id="3.30.450.20">
    <property type="entry name" value="PAS domain"/>
    <property type="match status" value="2"/>
</dbReference>
<feature type="transmembrane region" description="Helical" evidence="6">
    <location>
        <begin position="20"/>
        <end position="39"/>
    </location>
</feature>
<keyword evidence="12" id="KW-1185">Reference proteome</keyword>
<dbReference type="OrthoDB" id="5522855at2"/>
<keyword evidence="5" id="KW-0418">Kinase</keyword>
<dbReference type="PROSITE" id="PS50112">
    <property type="entry name" value="PAS"/>
    <property type="match status" value="2"/>
</dbReference>
<dbReference type="InterPro" id="IPR052162">
    <property type="entry name" value="Sensor_kinase/Photoreceptor"/>
</dbReference>
<dbReference type="EMBL" id="SMFK01000002">
    <property type="protein sequence ID" value="TDD98592.1"/>
    <property type="molecule type" value="Genomic_DNA"/>
</dbReference>
<dbReference type="PROSITE" id="PS50109">
    <property type="entry name" value="HIS_KIN"/>
    <property type="match status" value="1"/>
</dbReference>
<name>A0A4R5CM65_9FLAO</name>
<keyword evidence="4" id="KW-0808">Transferase</keyword>
<evidence type="ECO:0000256" key="5">
    <source>
        <dbReference type="ARBA" id="ARBA00022777"/>
    </source>
</evidence>
<feature type="transmembrane region" description="Helical" evidence="6">
    <location>
        <begin position="254"/>
        <end position="277"/>
    </location>
</feature>
<dbReference type="InterPro" id="IPR000700">
    <property type="entry name" value="PAS-assoc_C"/>
</dbReference>
<dbReference type="InterPro" id="IPR000014">
    <property type="entry name" value="PAS"/>
</dbReference>
<feature type="domain" description="PAC" evidence="9">
    <location>
        <begin position="377"/>
        <end position="429"/>
    </location>
</feature>
<dbReference type="SMART" id="SM01079">
    <property type="entry name" value="CHASE"/>
    <property type="match status" value="1"/>
</dbReference>
<keyword evidence="6" id="KW-0812">Transmembrane</keyword>
<dbReference type="EC" id="2.7.13.3" evidence="2"/>
<dbReference type="RefSeq" id="WP_132002517.1">
    <property type="nucleotide sequence ID" value="NZ_SMFK01000002.1"/>
</dbReference>
<keyword evidence="6" id="KW-0472">Membrane</keyword>
<dbReference type="SMART" id="SM00387">
    <property type="entry name" value="HATPase_c"/>
    <property type="match status" value="1"/>
</dbReference>
<keyword evidence="3" id="KW-0597">Phosphoprotein</keyword>
<dbReference type="PANTHER" id="PTHR43304:SF1">
    <property type="entry name" value="PAC DOMAIN-CONTAINING PROTEIN"/>
    <property type="match status" value="1"/>
</dbReference>
<evidence type="ECO:0000259" key="9">
    <source>
        <dbReference type="PROSITE" id="PS50113"/>
    </source>
</evidence>
<dbReference type="Gene3D" id="3.30.565.10">
    <property type="entry name" value="Histidine kinase-like ATPase, C-terminal domain"/>
    <property type="match status" value="1"/>
</dbReference>
<sequence>MHAEKNWSNLINWFSLRPRITGLLLFLILSIAIVSVSVLRNQILRDEEHDEMQTILSDIHQNIEQSLKNCYTTTVSLALTIDDDGIPQNFDTIGKQLVYSNLIVSAVQLVPHGIIKYIYPLKGNEAAMNLNILDAENLKAEAEKSIETQKIYFAGPLELRQGGIGIVGRLPIYNNNKFWGFAAVIIKLNTLFEVSGINSINKTKYEFQFSKKNPITSKEQFFIPSKTDLSKCYFVSQSINDSDWILYLIAKKPYTIYSSILLSAILGFIIALLVSVLTTKLLKRPKELSLLLKNQETKLLKNEMKFKTIFDQATIGFVIIDAQTGDFIDANNKYCAMLGYTLEEIKEKGVASMTHPDDIEKTVINIKKLNEGEIKEYISEKRTLSKSGKYIWVKLTVSPLWETNEKPTTLIAFIEDITKRKKAEELIIKSQARYKSLIDTIDGIVWEYDLETKSSTFISKKIETILGYTKEEYCESSSFWEDHIHPDDLEFTLALSAKENKNYIDHDLEYRMIAKNGEIVWIRDIMNFVFEDDKPIISRGIMIDITKMKESEIALNNSLELVTEQNKRLLNFSYIVSHNLRSHTCNIESIISLIELAESEEERKELMLLLKTVSISLDETMKHLNEVVNINTNMSLIIKPLNLNLFINKAKEVLNEKIIQSETTFITNVPLDALINYNSAYLESILYNLISNAIRYKHIDRKPIITIKLHKEKDKDVIEISDNGIGIDLVKNGDKIFGMYKTFGNNADARGIGLFITKNQVDAMGGTLTLDSIPNIGSTFKIYT</sequence>
<dbReference type="Pfam" id="PF02518">
    <property type="entry name" value="HATPase_c"/>
    <property type="match status" value="1"/>
</dbReference>
<dbReference type="SUPFAM" id="SSF55874">
    <property type="entry name" value="ATPase domain of HSP90 chaperone/DNA topoisomerase II/histidine kinase"/>
    <property type="match status" value="1"/>
</dbReference>
<dbReference type="InterPro" id="IPR004358">
    <property type="entry name" value="Sig_transdc_His_kin-like_C"/>
</dbReference>
<dbReference type="InterPro" id="IPR005467">
    <property type="entry name" value="His_kinase_dom"/>
</dbReference>
<feature type="domain" description="CHASE" evidence="10">
    <location>
        <begin position="111"/>
        <end position="201"/>
    </location>
</feature>
<comment type="catalytic activity">
    <reaction evidence="1">
        <text>ATP + protein L-histidine = ADP + protein N-phospho-L-histidine.</text>
        <dbReference type="EC" id="2.7.13.3"/>
    </reaction>
</comment>
<feature type="domain" description="Histidine kinase" evidence="7">
    <location>
        <begin position="575"/>
        <end position="784"/>
    </location>
</feature>
<evidence type="ECO:0000313" key="12">
    <source>
        <dbReference type="Proteomes" id="UP000295479"/>
    </source>
</evidence>
<dbReference type="CDD" id="cd00075">
    <property type="entry name" value="HATPase"/>
    <property type="match status" value="1"/>
</dbReference>
<dbReference type="GO" id="GO:0004673">
    <property type="term" value="F:protein histidine kinase activity"/>
    <property type="evidence" value="ECO:0007669"/>
    <property type="project" value="UniProtKB-EC"/>
</dbReference>
<proteinExistence type="predicted"/>